<reference evidence="1 2" key="1">
    <citation type="submission" date="2018-08" db="EMBL/GenBank/DDBJ databases">
        <title>A genome reference for cultivated species of the human gut microbiota.</title>
        <authorList>
            <person name="Zou Y."/>
            <person name="Xue W."/>
            <person name="Luo G."/>
        </authorList>
    </citation>
    <scope>NUCLEOTIDE SEQUENCE [LARGE SCALE GENOMIC DNA]</scope>
    <source>
        <strain evidence="1 2">AF22-12AC</strain>
    </source>
</reference>
<dbReference type="InterPro" id="IPR007351">
    <property type="entry name" value="YjbR"/>
</dbReference>
<comment type="caution">
    <text evidence="1">The sequence shown here is derived from an EMBL/GenBank/DDBJ whole genome shotgun (WGS) entry which is preliminary data.</text>
</comment>
<dbReference type="Proteomes" id="UP000266172">
    <property type="component" value="Unassembled WGS sequence"/>
</dbReference>
<evidence type="ECO:0000313" key="1">
    <source>
        <dbReference type="EMBL" id="RGS37152.1"/>
    </source>
</evidence>
<dbReference type="RefSeq" id="WP_118098246.1">
    <property type="nucleotide sequence ID" value="NZ_QRVL01000018.1"/>
</dbReference>
<organism evidence="1 2">
    <name type="scientific">Roseburia hominis</name>
    <dbReference type="NCBI Taxonomy" id="301301"/>
    <lineage>
        <taxon>Bacteria</taxon>
        <taxon>Bacillati</taxon>
        <taxon>Bacillota</taxon>
        <taxon>Clostridia</taxon>
        <taxon>Lachnospirales</taxon>
        <taxon>Lachnospiraceae</taxon>
        <taxon>Roseburia</taxon>
    </lineage>
</organism>
<dbReference type="Gene3D" id="3.90.1150.30">
    <property type="match status" value="1"/>
</dbReference>
<dbReference type="InterPro" id="IPR058532">
    <property type="entry name" value="YjbR/MT2646/Rv2570-like"/>
</dbReference>
<accession>A0A395V8Q8</accession>
<dbReference type="Pfam" id="PF04237">
    <property type="entry name" value="YjbR"/>
    <property type="match status" value="1"/>
</dbReference>
<evidence type="ECO:0000313" key="2">
    <source>
        <dbReference type="Proteomes" id="UP000266172"/>
    </source>
</evidence>
<protein>
    <submittedName>
        <fullName evidence="1">MmcQ/YjbR family DNA-binding protein</fullName>
    </submittedName>
</protein>
<dbReference type="PANTHER" id="PTHR35145">
    <property type="entry name" value="CYTOPLASMIC PROTEIN-RELATED"/>
    <property type="match status" value="1"/>
</dbReference>
<dbReference type="InterPro" id="IPR038056">
    <property type="entry name" value="YjbR-like_sf"/>
</dbReference>
<dbReference type="GO" id="GO:0003677">
    <property type="term" value="F:DNA binding"/>
    <property type="evidence" value="ECO:0007669"/>
    <property type="project" value="UniProtKB-KW"/>
</dbReference>
<dbReference type="SUPFAM" id="SSF142906">
    <property type="entry name" value="YjbR-like"/>
    <property type="match status" value="1"/>
</dbReference>
<dbReference type="AlphaFoldDB" id="A0A395V8Q8"/>
<keyword evidence="1" id="KW-0238">DNA-binding</keyword>
<gene>
    <name evidence="1" type="ORF">DWX93_14790</name>
</gene>
<dbReference type="PANTHER" id="PTHR35145:SF1">
    <property type="entry name" value="CYTOPLASMIC PROTEIN"/>
    <property type="match status" value="1"/>
</dbReference>
<dbReference type="EMBL" id="QRVL01000018">
    <property type="protein sequence ID" value="RGS37152.1"/>
    <property type="molecule type" value="Genomic_DNA"/>
</dbReference>
<sequence>MTTREEALEYGMSFPDVYVDTPFHDPNWVLVRSRKNKRAFLWTYEYQGQMRINVKADPEWIDFWRKAYEAVIPGYHQNKKHWNTVILDGSVSDGDVKRMIAESYDLVR</sequence>
<proteinExistence type="predicted"/>
<name>A0A395V8Q8_9FIRM</name>